<feature type="transmembrane region" description="Helical" evidence="9">
    <location>
        <begin position="656"/>
        <end position="679"/>
    </location>
</feature>
<evidence type="ECO:0000256" key="10">
    <source>
        <dbReference type="SAM" id="SignalP"/>
    </source>
</evidence>
<dbReference type="GO" id="GO:0006874">
    <property type="term" value="P:intracellular calcium ion homeostasis"/>
    <property type="evidence" value="ECO:0007669"/>
    <property type="project" value="TreeGrafter"/>
</dbReference>
<dbReference type="PANTHER" id="PTHR12266:SF0">
    <property type="entry name" value="MITOCHONDRIAL SODIUM_CALCIUM EXCHANGER PROTEIN"/>
    <property type="match status" value="1"/>
</dbReference>
<feature type="transmembrane region" description="Helical" evidence="9">
    <location>
        <begin position="139"/>
        <end position="163"/>
    </location>
</feature>
<dbReference type="Pfam" id="PF01699">
    <property type="entry name" value="Na_Ca_ex"/>
    <property type="match status" value="2"/>
</dbReference>
<evidence type="ECO:0000256" key="8">
    <source>
        <dbReference type="SAM" id="MobiDB-lite"/>
    </source>
</evidence>
<reference evidence="12" key="1">
    <citation type="submission" date="2022-11" db="UniProtKB">
        <authorList>
            <consortium name="EnsemblMetazoa"/>
        </authorList>
    </citation>
    <scope>IDENTIFICATION</scope>
</reference>
<dbReference type="RefSeq" id="XP_038044152.1">
    <property type="nucleotide sequence ID" value="XM_038188224.1"/>
</dbReference>
<feature type="region of interest" description="Disordered" evidence="8">
    <location>
        <begin position="274"/>
        <end position="389"/>
    </location>
</feature>
<dbReference type="InterPro" id="IPR004837">
    <property type="entry name" value="NaCa_Exmemb"/>
</dbReference>
<feature type="compositionally biased region" description="Basic and acidic residues" evidence="8">
    <location>
        <begin position="328"/>
        <end position="355"/>
    </location>
</feature>
<dbReference type="OMA" id="MRIMACD"/>
<evidence type="ECO:0000256" key="3">
    <source>
        <dbReference type="ARBA" id="ARBA00022449"/>
    </source>
</evidence>
<proteinExistence type="predicted"/>
<evidence type="ECO:0000256" key="5">
    <source>
        <dbReference type="ARBA" id="ARBA00022692"/>
    </source>
</evidence>
<feature type="domain" description="Sodium/calcium exchanger membrane region" evidence="11">
    <location>
        <begin position="554"/>
        <end position="703"/>
    </location>
</feature>
<keyword evidence="6 9" id="KW-1133">Transmembrane helix</keyword>
<evidence type="ECO:0000256" key="9">
    <source>
        <dbReference type="SAM" id="Phobius"/>
    </source>
</evidence>
<protein>
    <recommendedName>
        <fullName evidence="11">Sodium/calcium exchanger membrane region domain-containing protein</fullName>
    </recommendedName>
</protein>
<dbReference type="GeneID" id="119718804"/>
<dbReference type="InterPro" id="IPR051359">
    <property type="entry name" value="CaCA_antiporter"/>
</dbReference>
<keyword evidence="10" id="KW-0732">Signal</keyword>
<keyword evidence="4" id="KW-0109">Calcium transport</keyword>
<keyword evidence="2" id="KW-0813">Transport</keyword>
<dbReference type="Gene3D" id="1.20.1420.30">
    <property type="entry name" value="NCX, central ion-binding region"/>
    <property type="match status" value="2"/>
</dbReference>
<dbReference type="PANTHER" id="PTHR12266">
    <property type="entry name" value="NA+/CA2+ K+ INDEPENDENT EXCHANGER"/>
    <property type="match status" value="1"/>
</dbReference>
<evidence type="ECO:0000256" key="1">
    <source>
        <dbReference type="ARBA" id="ARBA00004141"/>
    </source>
</evidence>
<keyword evidence="4" id="KW-0406">Ion transport</keyword>
<dbReference type="OrthoDB" id="407410at2759"/>
<feature type="compositionally biased region" description="Polar residues" evidence="8">
    <location>
        <begin position="372"/>
        <end position="385"/>
    </location>
</feature>
<feature type="compositionally biased region" description="Basic and acidic residues" evidence="8">
    <location>
        <begin position="289"/>
        <end position="321"/>
    </location>
</feature>
<feature type="transmembrane region" description="Helical" evidence="9">
    <location>
        <begin position="98"/>
        <end position="118"/>
    </location>
</feature>
<feature type="transmembrane region" description="Helical" evidence="9">
    <location>
        <begin position="618"/>
        <end position="644"/>
    </location>
</feature>
<feature type="transmembrane region" description="Helical" evidence="9">
    <location>
        <begin position="169"/>
        <end position="192"/>
    </location>
</feature>
<keyword evidence="4" id="KW-0106">Calcium</keyword>
<dbReference type="AlphaFoldDB" id="A0A913YXQ7"/>
<dbReference type="EnsemblMetazoa" id="XM_038188224.1">
    <property type="protein sequence ID" value="XP_038044152.1"/>
    <property type="gene ID" value="LOC119718804"/>
</dbReference>
<evidence type="ECO:0000313" key="12">
    <source>
        <dbReference type="EnsemblMetazoa" id="XP_038044152.1"/>
    </source>
</evidence>
<feature type="transmembrane region" description="Helical" evidence="9">
    <location>
        <begin position="204"/>
        <end position="226"/>
    </location>
</feature>
<feature type="chain" id="PRO_5037456213" description="Sodium/calcium exchanger membrane region domain-containing protein" evidence="10">
    <location>
        <begin position="32"/>
        <end position="712"/>
    </location>
</feature>
<keyword evidence="5 9" id="KW-0812">Transmembrane</keyword>
<evidence type="ECO:0000259" key="11">
    <source>
        <dbReference type="Pfam" id="PF01699"/>
    </source>
</evidence>
<feature type="transmembrane region" description="Helical" evidence="9">
    <location>
        <begin position="588"/>
        <end position="606"/>
    </location>
</feature>
<dbReference type="Proteomes" id="UP000887568">
    <property type="component" value="Unplaced"/>
</dbReference>
<evidence type="ECO:0000256" key="2">
    <source>
        <dbReference type="ARBA" id="ARBA00022448"/>
    </source>
</evidence>
<accession>A0A913YXQ7</accession>
<feature type="transmembrane region" description="Helical" evidence="9">
    <location>
        <begin position="232"/>
        <end position="249"/>
    </location>
</feature>
<feature type="transmembrane region" description="Helical" evidence="9">
    <location>
        <begin position="686"/>
        <end position="705"/>
    </location>
</feature>
<feature type="transmembrane region" description="Helical" evidence="9">
    <location>
        <begin position="521"/>
        <end position="541"/>
    </location>
</feature>
<feature type="transmembrane region" description="Helical" evidence="9">
    <location>
        <begin position="492"/>
        <end position="515"/>
    </location>
</feature>
<comment type="subcellular location">
    <subcellularLocation>
        <location evidence="1">Membrane</location>
        <topology evidence="1">Multi-pass membrane protein</topology>
    </subcellularLocation>
</comment>
<name>A0A913YXQ7_PATMI</name>
<feature type="signal peptide" evidence="10">
    <location>
        <begin position="1"/>
        <end position="31"/>
    </location>
</feature>
<feature type="transmembrane region" description="Helical" evidence="9">
    <location>
        <begin position="548"/>
        <end position="568"/>
    </location>
</feature>
<evidence type="ECO:0000256" key="7">
    <source>
        <dbReference type="ARBA" id="ARBA00023136"/>
    </source>
</evidence>
<organism evidence="12 13">
    <name type="scientific">Patiria miniata</name>
    <name type="common">Bat star</name>
    <name type="synonym">Asterina miniata</name>
    <dbReference type="NCBI Taxonomy" id="46514"/>
    <lineage>
        <taxon>Eukaryota</taxon>
        <taxon>Metazoa</taxon>
        <taxon>Echinodermata</taxon>
        <taxon>Eleutherozoa</taxon>
        <taxon>Asterozoa</taxon>
        <taxon>Asteroidea</taxon>
        <taxon>Valvatacea</taxon>
        <taxon>Valvatida</taxon>
        <taxon>Asterinidae</taxon>
        <taxon>Patiria</taxon>
    </lineage>
</organism>
<evidence type="ECO:0000256" key="6">
    <source>
        <dbReference type="ARBA" id="ARBA00022989"/>
    </source>
</evidence>
<dbReference type="GO" id="GO:0016020">
    <property type="term" value="C:membrane"/>
    <property type="evidence" value="ECO:0007669"/>
    <property type="project" value="UniProtKB-SubCell"/>
</dbReference>
<feature type="compositionally biased region" description="Polar residues" evidence="8">
    <location>
        <begin position="278"/>
        <end position="288"/>
    </location>
</feature>
<keyword evidence="7 9" id="KW-0472">Membrane</keyword>
<evidence type="ECO:0000313" key="13">
    <source>
        <dbReference type="Proteomes" id="UP000887568"/>
    </source>
</evidence>
<dbReference type="InterPro" id="IPR044880">
    <property type="entry name" value="NCX_ion-bd_dom_sf"/>
</dbReference>
<evidence type="ECO:0000256" key="4">
    <source>
        <dbReference type="ARBA" id="ARBA00022568"/>
    </source>
</evidence>
<sequence length="712" mass="78409">MDNRRPSCMHLMSAFVAVIAVFSEFCSRVAAESVKGDGQQTNQENEASKNDTCIFYHELGSDKQCDFIQKTEDCKPENGFINYLEFTYCAFSPNLQPLALVILFVWLTFLFVCLGVTAKNFFCPTLLTISKTLKLSDNVAGVTFLAFGNGAPDVFSAIAAITHAKDGDAGLAIGALFGAAVFITTFVAGTVSALKPFEVAQIPFLRDAIFVVGVAYWTFYILYTGQILTEEAIGFILLYVFYVCVVLISRKFERPVTVTTPVVDGEGSYARLEDGLSAESQDVTSNIDKPTENPQNDKPHPASKVDEKPTECTDTDNKAETGETNQDVPKDVQAENVPEKEVMEEILKPSADRKGPPKPAETCSDELEARTTDNQQRATKRTNFGTMDLGEKQVEVQDNNVTHSTEMVAAKTEEFTGGNSEEEPLLPRTKKPGSLGYQLRALFRDINPIDVEGWKNKGYIMRIFEIYKSPIQLLLQISVPLVLHDKCSWNRLLNCIQLLIGPVWCVLITNIYGTVISGEFYLWHLVLCFGAVLAILALLTSKPSQPPVYYIAFAFLGFVISVCWIYAIANEIVNLLRMYGEVFDLSDAILGLTFLAWGNCIGDLVADTAMAQQGAPKMAISACFGGPVFNMLIGIGVATTIATAENGGIFKLKTDTLQFVLAAGLGISLFTSMFFMIAARFRATKVYSVLLYIFYAVFMTIAILTESKVIKW</sequence>
<keyword evidence="13" id="KW-1185">Reference proteome</keyword>
<keyword evidence="3" id="KW-0050">Antiport</keyword>
<dbReference type="GO" id="GO:0005432">
    <property type="term" value="F:calcium:sodium antiporter activity"/>
    <property type="evidence" value="ECO:0007669"/>
    <property type="project" value="TreeGrafter"/>
</dbReference>
<feature type="domain" description="Sodium/calcium exchanger membrane region" evidence="11">
    <location>
        <begin position="105"/>
        <end position="247"/>
    </location>
</feature>